<comment type="subcellular location">
    <subcellularLocation>
        <location evidence="1">Cell inner membrane</location>
        <topology evidence="1">Multi-pass membrane protein</topology>
    </subcellularLocation>
    <subcellularLocation>
        <location evidence="8">Cell membrane</location>
        <topology evidence="8">Multi-pass membrane protein</topology>
    </subcellularLocation>
</comment>
<dbReference type="Proteomes" id="UP000247612">
    <property type="component" value="Unassembled WGS sequence"/>
</dbReference>
<feature type="transmembrane region" description="Helical" evidence="8">
    <location>
        <begin position="412"/>
        <end position="429"/>
    </location>
</feature>
<evidence type="ECO:0000313" key="11">
    <source>
        <dbReference type="EMBL" id="PXX80580.1"/>
    </source>
</evidence>
<dbReference type="CDD" id="cd06261">
    <property type="entry name" value="TM_PBP2"/>
    <property type="match status" value="2"/>
</dbReference>
<dbReference type="Gene3D" id="1.10.3720.10">
    <property type="entry name" value="MetI-like"/>
    <property type="match status" value="2"/>
</dbReference>
<evidence type="ECO:0000256" key="2">
    <source>
        <dbReference type="ARBA" id="ARBA00022448"/>
    </source>
</evidence>
<comment type="caution">
    <text evidence="11">The sequence shown here is derived from an EMBL/GenBank/DDBJ whole genome shotgun (WGS) entry which is preliminary data.</text>
</comment>
<sequence length="547" mass="60549">MKNNNKFKLDLWGGITLGILILYAIFLLYPLLNMFKDAVIGAAGLTMEHFAKFFSRPYYTNALKNSFVVSFAATFTSIAVGTPLAYIFTQYKIKGKKVMQMLIIIASMSAPFIGAYSWILLMGRSGVITNLLKPLGIILPDIYGFGGILLVFTLQLYPLVFLYVQGALSNVDNSLIEASENMGCTGFRRFFKIIIPLIMPTLLASSLLVFMRAFADFGTPMLIGEGWLTFPVLLFNEFISEVGGDSAFASALSIIAILITTIFFLGQRWLSNRKSFSMNSLHPIEEKEVHGFKSFWLHFYSYFVVGFAVMPQVYVIYTSFMNYKGMVRQPGYSLDQYKQIFSSSLGRSVWNTLFIPIVALIIIVLLAVLIAYIAVRRRNWLTGIVDTISMVPYIVPGTVIGIALITAFKRPITGGMLIMVIALVIRRLPYTIRSSVAILQQIPMSIEEAALSLGSNKAKTFFKITMPMMSAGIISGAILSWVTMISELSTAIILYSVKTQTLTVSIYTSVIRGQYGVAAALSTVLTVLTVISLLVFNKFSGGKSVQL</sequence>
<feature type="domain" description="ABC transmembrane type-1" evidence="9">
    <location>
        <begin position="349"/>
        <end position="536"/>
    </location>
</feature>
<keyword evidence="4" id="KW-0997">Cell inner membrane</keyword>
<organism evidence="11 12">
    <name type="scientific">Dielma fastidiosa</name>
    <dbReference type="NCBI Taxonomy" id="1034346"/>
    <lineage>
        <taxon>Bacteria</taxon>
        <taxon>Bacillati</taxon>
        <taxon>Bacillota</taxon>
        <taxon>Erysipelotrichia</taxon>
        <taxon>Erysipelotrichales</taxon>
        <taxon>Erysipelotrichaceae</taxon>
        <taxon>Dielma</taxon>
    </lineage>
</organism>
<evidence type="ECO:0000256" key="6">
    <source>
        <dbReference type="ARBA" id="ARBA00022989"/>
    </source>
</evidence>
<keyword evidence="5 8" id="KW-0812">Transmembrane</keyword>
<dbReference type="PANTHER" id="PTHR43357:SF3">
    <property type="entry name" value="FE(3+)-TRANSPORT SYSTEM PERMEASE PROTEIN FBPB 2"/>
    <property type="match status" value="1"/>
</dbReference>
<dbReference type="InterPro" id="IPR035906">
    <property type="entry name" value="MetI-like_sf"/>
</dbReference>
<evidence type="ECO:0000313" key="12">
    <source>
        <dbReference type="Proteomes" id="UP000247612"/>
    </source>
</evidence>
<feature type="transmembrane region" description="Helical" evidence="8">
    <location>
        <begin position="515"/>
        <end position="536"/>
    </location>
</feature>
<comment type="similarity">
    <text evidence="8">Belongs to the binding-protein-dependent transport system permease family.</text>
</comment>
<feature type="transmembrane region" description="Helical" evidence="8">
    <location>
        <begin position="142"/>
        <end position="164"/>
    </location>
</feature>
<dbReference type="EMBL" id="QJKH01000003">
    <property type="protein sequence ID" value="PXX80580.1"/>
    <property type="molecule type" value="Genomic_DNA"/>
</dbReference>
<dbReference type="InterPro" id="IPR000515">
    <property type="entry name" value="MetI-like"/>
</dbReference>
<name>A0A2V2F366_9FIRM</name>
<dbReference type="PROSITE" id="PS50928">
    <property type="entry name" value="ABC_TM1"/>
    <property type="match status" value="2"/>
</dbReference>
<keyword evidence="2 8" id="KW-0813">Transport</keyword>
<gene>
    <name evidence="11" type="ORF">DES51_103175</name>
    <name evidence="10" type="ORF">MQE39_00905</name>
</gene>
<feature type="transmembrane region" description="Helical" evidence="8">
    <location>
        <begin position="190"/>
        <end position="211"/>
    </location>
</feature>
<feature type="transmembrane region" description="Helical" evidence="8">
    <location>
        <begin position="67"/>
        <end position="89"/>
    </location>
</feature>
<evidence type="ECO:0000256" key="3">
    <source>
        <dbReference type="ARBA" id="ARBA00022475"/>
    </source>
</evidence>
<keyword evidence="12" id="KW-1185">Reference proteome</keyword>
<evidence type="ECO:0000313" key="10">
    <source>
        <dbReference type="EMBL" id="MDY5166684.1"/>
    </source>
</evidence>
<dbReference type="PANTHER" id="PTHR43357">
    <property type="entry name" value="INNER MEMBRANE ABC TRANSPORTER PERMEASE PROTEIN YDCV"/>
    <property type="match status" value="1"/>
</dbReference>
<keyword evidence="7 8" id="KW-0472">Membrane</keyword>
<proteinExistence type="inferred from homology"/>
<dbReference type="EMBL" id="JALDAW010000002">
    <property type="protein sequence ID" value="MDY5166684.1"/>
    <property type="molecule type" value="Genomic_DNA"/>
</dbReference>
<feature type="transmembrane region" description="Helical" evidence="8">
    <location>
        <begin position="247"/>
        <end position="266"/>
    </location>
</feature>
<protein>
    <submittedName>
        <fullName evidence="10">Iron ABC transporter permease</fullName>
    </submittedName>
    <submittedName>
        <fullName evidence="11">Iron(III) transport system permease protein</fullName>
    </submittedName>
</protein>
<reference evidence="10" key="2">
    <citation type="submission" date="2022-03" db="EMBL/GenBank/DDBJ databases">
        <title>First case of bacteraemia caused by Dielma fastidiosa in a patient hospitalised with diverticulitis.</title>
        <authorList>
            <person name="Forman-Ankjaer B."/>
            <person name="Hvid-Jensen F."/>
            <person name="Kobel C.M."/>
            <person name="Greve T."/>
        </authorList>
    </citation>
    <scope>NUCLEOTIDE SEQUENCE</scope>
    <source>
        <strain evidence="10">AUH_DF_2021</strain>
    </source>
</reference>
<feature type="transmembrane region" description="Helical" evidence="8">
    <location>
        <begin position="387"/>
        <end position="406"/>
    </location>
</feature>
<evidence type="ECO:0000256" key="4">
    <source>
        <dbReference type="ARBA" id="ARBA00022519"/>
    </source>
</evidence>
<dbReference type="STRING" id="1034346.GCA_000313565_02003"/>
<accession>A0A2V2F366</accession>
<dbReference type="GO" id="GO:0055085">
    <property type="term" value="P:transmembrane transport"/>
    <property type="evidence" value="ECO:0007669"/>
    <property type="project" value="InterPro"/>
</dbReference>
<evidence type="ECO:0000256" key="7">
    <source>
        <dbReference type="ARBA" id="ARBA00023136"/>
    </source>
</evidence>
<reference evidence="11 12" key="1">
    <citation type="submission" date="2018-05" db="EMBL/GenBank/DDBJ databases">
        <title>Genomic Encyclopedia of Type Strains, Phase IV (KMG-IV): sequencing the most valuable type-strain genomes for metagenomic binning, comparative biology and taxonomic classification.</title>
        <authorList>
            <person name="Goeker M."/>
        </authorList>
    </citation>
    <scope>NUCLEOTIDE SEQUENCE [LARGE SCALE GENOMIC DNA]</scope>
    <source>
        <strain evidence="11 12">JC118</strain>
    </source>
</reference>
<dbReference type="Proteomes" id="UP001276902">
    <property type="component" value="Unassembled WGS sequence"/>
</dbReference>
<evidence type="ECO:0000259" key="9">
    <source>
        <dbReference type="PROSITE" id="PS50928"/>
    </source>
</evidence>
<feature type="transmembrane region" description="Helical" evidence="8">
    <location>
        <begin position="471"/>
        <end position="495"/>
    </location>
</feature>
<evidence type="ECO:0000256" key="8">
    <source>
        <dbReference type="RuleBase" id="RU363032"/>
    </source>
</evidence>
<feature type="transmembrane region" description="Helical" evidence="8">
    <location>
        <begin position="353"/>
        <end position="375"/>
    </location>
</feature>
<dbReference type="OrthoDB" id="57323at2"/>
<dbReference type="RefSeq" id="WP_022938307.1">
    <property type="nucleotide sequence ID" value="NZ_BAABZA010000008.1"/>
</dbReference>
<feature type="transmembrane region" description="Helical" evidence="8">
    <location>
        <begin position="101"/>
        <end position="122"/>
    </location>
</feature>
<feature type="transmembrane region" description="Helical" evidence="8">
    <location>
        <begin position="12"/>
        <end position="32"/>
    </location>
</feature>
<evidence type="ECO:0000256" key="5">
    <source>
        <dbReference type="ARBA" id="ARBA00022692"/>
    </source>
</evidence>
<dbReference type="SUPFAM" id="SSF161098">
    <property type="entry name" value="MetI-like"/>
    <property type="match status" value="2"/>
</dbReference>
<evidence type="ECO:0000256" key="1">
    <source>
        <dbReference type="ARBA" id="ARBA00004429"/>
    </source>
</evidence>
<keyword evidence="6 8" id="KW-1133">Transmembrane helix</keyword>
<dbReference type="Pfam" id="PF00528">
    <property type="entry name" value="BPD_transp_1"/>
    <property type="match status" value="2"/>
</dbReference>
<feature type="domain" description="ABC transmembrane type-1" evidence="9">
    <location>
        <begin position="63"/>
        <end position="267"/>
    </location>
</feature>
<feature type="transmembrane region" description="Helical" evidence="8">
    <location>
        <begin position="295"/>
        <end position="317"/>
    </location>
</feature>
<keyword evidence="3" id="KW-1003">Cell membrane</keyword>
<dbReference type="GO" id="GO:0005886">
    <property type="term" value="C:plasma membrane"/>
    <property type="evidence" value="ECO:0007669"/>
    <property type="project" value="UniProtKB-SubCell"/>
</dbReference>
<dbReference type="AlphaFoldDB" id="A0A2V2F366"/>
<dbReference type="GeneID" id="94441520"/>